<dbReference type="Gene3D" id="3.90.70.10">
    <property type="entry name" value="Cysteine proteinases"/>
    <property type="match status" value="1"/>
</dbReference>
<keyword evidence="2" id="KW-1185">Reference proteome</keyword>
<dbReference type="PANTHER" id="PTHR31400">
    <property type="entry name" value="GUANYLYL CYCLASE DOMAIN CONTAINING PROTEIN 1 GUCD1"/>
    <property type="match status" value="1"/>
</dbReference>
<reference evidence="1 2" key="1">
    <citation type="journal article" date="2023" name="Nat. Commun.">
        <title>Origin of minicircular mitochondrial genomes in red algae.</title>
        <authorList>
            <person name="Lee Y."/>
            <person name="Cho C.H."/>
            <person name="Lee Y.M."/>
            <person name="Park S.I."/>
            <person name="Yang J.H."/>
            <person name="West J.A."/>
            <person name="Bhattacharya D."/>
            <person name="Yoon H.S."/>
        </authorList>
    </citation>
    <scope>NUCLEOTIDE SEQUENCE [LARGE SCALE GENOMIC DNA]</scope>
    <source>
        <strain evidence="1 2">CCMP1338</strain>
        <tissue evidence="1">Whole cell</tissue>
    </source>
</reference>
<comment type="caution">
    <text evidence="1">The sequence shown here is derived from an EMBL/GenBank/DDBJ whole genome shotgun (WGS) entry which is preliminary data.</text>
</comment>
<organism evidence="1 2">
    <name type="scientific">Rhodosorus marinus</name>
    <dbReference type="NCBI Taxonomy" id="101924"/>
    <lineage>
        <taxon>Eukaryota</taxon>
        <taxon>Rhodophyta</taxon>
        <taxon>Stylonematophyceae</taxon>
        <taxon>Stylonematales</taxon>
        <taxon>Stylonemataceae</taxon>
        <taxon>Rhodosorus</taxon>
    </lineage>
</organism>
<name>A0AAV8UYF8_9RHOD</name>
<dbReference type="PANTHER" id="PTHR31400:SF1">
    <property type="entry name" value="PROTEIN GUCD1"/>
    <property type="match status" value="1"/>
</dbReference>
<protein>
    <recommendedName>
        <fullName evidence="3">Guanylyl cyclase</fullName>
    </recommendedName>
</protein>
<dbReference type="Pfam" id="PF09778">
    <property type="entry name" value="Guanylate_cyc_2"/>
    <property type="match status" value="1"/>
</dbReference>
<evidence type="ECO:0000313" key="1">
    <source>
        <dbReference type="EMBL" id="KAJ8907074.1"/>
    </source>
</evidence>
<dbReference type="AlphaFoldDB" id="A0AAV8UYF8"/>
<proteinExistence type="predicted"/>
<dbReference type="InterPro" id="IPR018616">
    <property type="entry name" value="GUCD1"/>
</dbReference>
<sequence length="221" mass="25699">MERTMNDVEFEDITESEEDQRWARIIAFGRKCSNLVPHMKQIYNWDCGLTCAAMLLRRKLPNIGHKDLTERLESSSVWSIDLAYVLQSFGLDVSYWTTTTGIHPDYVALDFYNRVLDDDRERVERKFREARRHGVRVHNQSMRAQVLEAQIEENKMLAIVLVNCHVLRCLECDRTDSSRQESSSSVPCKQFSGHYVVICGYDPQTEVFVIKDPSSNRCKVD</sequence>
<accession>A0AAV8UYF8</accession>
<dbReference type="Proteomes" id="UP001157974">
    <property type="component" value="Unassembled WGS sequence"/>
</dbReference>
<dbReference type="EMBL" id="JAMWBK010000003">
    <property type="protein sequence ID" value="KAJ8907074.1"/>
    <property type="molecule type" value="Genomic_DNA"/>
</dbReference>
<gene>
    <name evidence="1" type="ORF">NDN08_003556</name>
</gene>
<evidence type="ECO:0000313" key="2">
    <source>
        <dbReference type="Proteomes" id="UP001157974"/>
    </source>
</evidence>
<evidence type="ECO:0008006" key="3">
    <source>
        <dbReference type="Google" id="ProtNLM"/>
    </source>
</evidence>